<name>A0A7X2PDR2_9SPIO</name>
<dbReference type="EMBL" id="VUNN01000024">
    <property type="protein sequence ID" value="MSU07065.1"/>
    <property type="molecule type" value="Genomic_DNA"/>
</dbReference>
<comment type="caution">
    <text evidence="1">The sequence shown here is derived from an EMBL/GenBank/DDBJ whole genome shotgun (WGS) entry which is preliminary data.</text>
</comment>
<keyword evidence="2" id="KW-1185">Reference proteome</keyword>
<dbReference type="Proteomes" id="UP000460549">
    <property type="component" value="Unassembled WGS sequence"/>
</dbReference>
<dbReference type="RefSeq" id="WP_154426461.1">
    <property type="nucleotide sequence ID" value="NZ_VUNN01000024.1"/>
</dbReference>
<accession>A0A7X2PDR2</accession>
<organism evidence="1 2">
    <name type="scientific">Bullifex porci</name>
    <dbReference type="NCBI Taxonomy" id="2606638"/>
    <lineage>
        <taxon>Bacteria</taxon>
        <taxon>Pseudomonadati</taxon>
        <taxon>Spirochaetota</taxon>
        <taxon>Spirochaetia</taxon>
        <taxon>Spirochaetales</taxon>
        <taxon>Spirochaetaceae</taxon>
        <taxon>Bullifex</taxon>
    </lineage>
</organism>
<dbReference type="AlphaFoldDB" id="A0A7X2PDR2"/>
<evidence type="ECO:0000313" key="2">
    <source>
        <dbReference type="Proteomes" id="UP000460549"/>
    </source>
</evidence>
<sequence length="108" mass="12752">MPYDIVKQFGKKFNIHPYTKLYLAPFDREMEDQLWNQFITSEQDLLSKKVLQLEVALDIQSQRLVKKILRPVDEADAYFDKANIDKAQLIDKLAATLDEYTKIEQMLK</sequence>
<protein>
    <submittedName>
        <fullName evidence="1">Uncharacterized protein</fullName>
    </submittedName>
</protein>
<evidence type="ECO:0000313" key="1">
    <source>
        <dbReference type="EMBL" id="MSU07065.1"/>
    </source>
</evidence>
<reference evidence="1 2" key="1">
    <citation type="submission" date="2019-08" db="EMBL/GenBank/DDBJ databases">
        <title>In-depth cultivation of the pig gut microbiome towards novel bacterial diversity and tailored functional studies.</title>
        <authorList>
            <person name="Wylensek D."/>
            <person name="Hitch T.C.A."/>
            <person name="Clavel T."/>
        </authorList>
    </citation>
    <scope>NUCLEOTIDE SEQUENCE [LARGE SCALE GENOMIC DNA]</scope>
    <source>
        <strain evidence="1 2">NM-380-WT-3C1</strain>
    </source>
</reference>
<proteinExistence type="predicted"/>
<gene>
    <name evidence="1" type="ORF">FYJ80_09850</name>
</gene>